<accession>A0A8J7GVT5</accession>
<evidence type="ECO:0000313" key="1">
    <source>
        <dbReference type="EMBL" id="MBG6138421.1"/>
    </source>
</evidence>
<comment type="caution">
    <text evidence="1">The sequence shown here is derived from an EMBL/GenBank/DDBJ whole genome shotgun (WGS) entry which is preliminary data.</text>
</comment>
<sequence length="29" mass="2890">MRTTVTTGPAPLTGPVTAPRLDVGFGGGY</sequence>
<proteinExistence type="predicted"/>
<keyword evidence="2" id="KW-1185">Reference proteome</keyword>
<dbReference type="Proteomes" id="UP000622552">
    <property type="component" value="Unassembled WGS sequence"/>
</dbReference>
<organism evidence="1 2">
    <name type="scientific">Longispora fulva</name>
    <dbReference type="NCBI Taxonomy" id="619741"/>
    <lineage>
        <taxon>Bacteria</taxon>
        <taxon>Bacillati</taxon>
        <taxon>Actinomycetota</taxon>
        <taxon>Actinomycetes</taxon>
        <taxon>Micromonosporales</taxon>
        <taxon>Micromonosporaceae</taxon>
        <taxon>Longispora</taxon>
    </lineage>
</organism>
<gene>
    <name evidence="1" type="ORF">IW245_004615</name>
</gene>
<name>A0A8J7GVT5_9ACTN</name>
<evidence type="ECO:0000313" key="2">
    <source>
        <dbReference type="Proteomes" id="UP000622552"/>
    </source>
</evidence>
<reference evidence="1" key="1">
    <citation type="submission" date="2020-11" db="EMBL/GenBank/DDBJ databases">
        <title>Sequencing the genomes of 1000 actinobacteria strains.</title>
        <authorList>
            <person name="Klenk H.-P."/>
        </authorList>
    </citation>
    <scope>NUCLEOTIDE SEQUENCE</scope>
    <source>
        <strain evidence="1">DSM 45356</strain>
    </source>
</reference>
<dbReference type="EMBL" id="JADOUF010000001">
    <property type="protein sequence ID" value="MBG6138421.1"/>
    <property type="molecule type" value="Genomic_DNA"/>
</dbReference>
<protein>
    <submittedName>
        <fullName evidence="1">Uncharacterized protein</fullName>
    </submittedName>
</protein>
<dbReference type="AlphaFoldDB" id="A0A8J7GVT5"/>